<reference evidence="1 2" key="1">
    <citation type="submission" date="2018-06" db="EMBL/GenBank/DDBJ databases">
        <authorList>
            <consortium name="Pathogen Informatics"/>
            <person name="Doyle S."/>
        </authorList>
    </citation>
    <scope>NUCLEOTIDE SEQUENCE [LARGE SCALE GENOMIC DNA]</scope>
    <source>
        <strain evidence="1 2">NCTC9935</strain>
    </source>
</reference>
<gene>
    <name evidence="1" type="ORF">NCTC9935_00668</name>
</gene>
<dbReference type="Proteomes" id="UP000250192">
    <property type="component" value="Unassembled WGS sequence"/>
</dbReference>
<proteinExistence type="predicted"/>
<dbReference type="EMBL" id="UAPR01000002">
    <property type="protein sequence ID" value="SPT55174.1"/>
    <property type="molecule type" value="Genomic_DNA"/>
</dbReference>
<sequence length="98" mass="10823">MSGFTMNTEKLEQASSDMSQLAEEVSQLGLTRCEDSFDCGDHAVEEALSYFATMYNKRGQATREWLNSSANGLHITAYATQDTDDEAATVFEALRAKL</sequence>
<accession>A0A2X0TZ58</accession>
<organism evidence="1 2">
    <name type="scientific">Schaalia odontolytica</name>
    <dbReference type="NCBI Taxonomy" id="1660"/>
    <lineage>
        <taxon>Bacteria</taxon>
        <taxon>Bacillati</taxon>
        <taxon>Actinomycetota</taxon>
        <taxon>Actinomycetes</taxon>
        <taxon>Actinomycetales</taxon>
        <taxon>Actinomycetaceae</taxon>
        <taxon>Schaalia</taxon>
    </lineage>
</organism>
<dbReference type="AlphaFoldDB" id="A0A2X0TZ58"/>
<dbReference type="OrthoDB" id="3268307at2"/>
<evidence type="ECO:0000313" key="1">
    <source>
        <dbReference type="EMBL" id="SPT55174.1"/>
    </source>
</evidence>
<protein>
    <submittedName>
        <fullName evidence="1">Uncharacterized protein</fullName>
    </submittedName>
</protein>
<name>A0A2X0TZ58_9ACTO</name>
<dbReference type="RefSeq" id="WP_111823235.1">
    <property type="nucleotide sequence ID" value="NZ_CAUQLB010000021.1"/>
</dbReference>
<evidence type="ECO:0000313" key="2">
    <source>
        <dbReference type="Proteomes" id="UP000250192"/>
    </source>
</evidence>
<dbReference type="GeneID" id="93758135"/>
<keyword evidence="2" id="KW-1185">Reference proteome</keyword>